<evidence type="ECO:0000313" key="1">
    <source>
        <dbReference type="EMBL" id="GFR31702.1"/>
    </source>
</evidence>
<proteinExistence type="predicted"/>
<reference evidence="1" key="1">
    <citation type="submission" date="2020-07" db="EMBL/GenBank/DDBJ databases">
        <title>Multicomponent nature underlies the extraordinary mechanical properties of spider dragline silk.</title>
        <authorList>
            <person name="Kono N."/>
            <person name="Nakamura H."/>
            <person name="Mori M."/>
            <person name="Yoshida Y."/>
            <person name="Ohtoshi R."/>
            <person name="Malay A.D."/>
            <person name="Moran D.A.P."/>
            <person name="Tomita M."/>
            <person name="Numata K."/>
            <person name="Arakawa K."/>
        </authorList>
    </citation>
    <scope>NUCLEOTIDE SEQUENCE</scope>
</reference>
<dbReference type="OrthoDB" id="6514113at2759"/>
<dbReference type="Proteomes" id="UP000887116">
    <property type="component" value="Unassembled WGS sequence"/>
</dbReference>
<evidence type="ECO:0000313" key="2">
    <source>
        <dbReference type="Proteomes" id="UP000887116"/>
    </source>
</evidence>
<dbReference type="InterPro" id="IPR036691">
    <property type="entry name" value="Endo/exonu/phosph_ase_sf"/>
</dbReference>
<dbReference type="Gene3D" id="3.60.10.10">
    <property type="entry name" value="Endonuclease/exonuclease/phosphatase"/>
    <property type="match status" value="1"/>
</dbReference>
<accession>A0A8X6M4J9</accession>
<name>A0A8X6M4J9_TRICU</name>
<organism evidence="1 2">
    <name type="scientific">Trichonephila clavata</name>
    <name type="common">Joro spider</name>
    <name type="synonym">Nephila clavata</name>
    <dbReference type="NCBI Taxonomy" id="2740835"/>
    <lineage>
        <taxon>Eukaryota</taxon>
        <taxon>Metazoa</taxon>
        <taxon>Ecdysozoa</taxon>
        <taxon>Arthropoda</taxon>
        <taxon>Chelicerata</taxon>
        <taxon>Arachnida</taxon>
        <taxon>Araneae</taxon>
        <taxon>Araneomorphae</taxon>
        <taxon>Entelegynae</taxon>
        <taxon>Araneoidea</taxon>
        <taxon>Nephilidae</taxon>
        <taxon>Trichonephila</taxon>
    </lineage>
</organism>
<protein>
    <submittedName>
        <fullName evidence="1">Uncharacterized protein</fullName>
    </submittedName>
</protein>
<comment type="caution">
    <text evidence="1">The sequence shown here is derived from an EMBL/GenBank/DDBJ whole genome shotgun (WGS) entry which is preliminary data.</text>
</comment>
<keyword evidence="2" id="KW-1185">Reference proteome</keyword>
<sequence length="90" mass="10555">MHLMRYKAEKIPMLLEKRFDWILENDLMLLNDKSPTYLHSPGIFTSIDLSLSSINLNYELSWSTNTDNFRSNHLPTIIQDLHLGQQHADI</sequence>
<dbReference type="EMBL" id="BMAO01039473">
    <property type="protein sequence ID" value="GFR31702.1"/>
    <property type="molecule type" value="Genomic_DNA"/>
</dbReference>
<dbReference type="AlphaFoldDB" id="A0A8X6M4J9"/>
<gene>
    <name evidence="1" type="ORF">TNCT_179741</name>
</gene>